<name>A0ABP6QZ98_9ACTN</name>
<protein>
    <submittedName>
        <fullName evidence="2">Uncharacterized protein</fullName>
    </submittedName>
</protein>
<accession>A0ABP6QZ98</accession>
<feature type="compositionally biased region" description="Low complexity" evidence="1">
    <location>
        <begin position="1"/>
        <end position="12"/>
    </location>
</feature>
<feature type="region of interest" description="Disordered" evidence="1">
    <location>
        <begin position="215"/>
        <end position="234"/>
    </location>
</feature>
<evidence type="ECO:0000313" key="2">
    <source>
        <dbReference type="EMBL" id="GAA3264235.1"/>
    </source>
</evidence>
<dbReference type="Proteomes" id="UP001500728">
    <property type="component" value="Unassembled WGS sequence"/>
</dbReference>
<keyword evidence="3" id="KW-1185">Reference proteome</keyword>
<dbReference type="SUPFAM" id="SSF53335">
    <property type="entry name" value="S-adenosyl-L-methionine-dependent methyltransferases"/>
    <property type="match status" value="1"/>
</dbReference>
<dbReference type="InterPro" id="IPR029063">
    <property type="entry name" value="SAM-dependent_MTases_sf"/>
</dbReference>
<gene>
    <name evidence="2" type="ORF">GCM10010469_33650</name>
</gene>
<reference evidence="3" key="1">
    <citation type="journal article" date="2019" name="Int. J. Syst. Evol. Microbiol.">
        <title>The Global Catalogue of Microorganisms (GCM) 10K type strain sequencing project: providing services to taxonomists for standard genome sequencing and annotation.</title>
        <authorList>
            <consortium name="The Broad Institute Genomics Platform"/>
            <consortium name="The Broad Institute Genome Sequencing Center for Infectious Disease"/>
            <person name="Wu L."/>
            <person name="Ma J."/>
        </authorList>
    </citation>
    <scope>NUCLEOTIDE SEQUENCE [LARGE SCALE GENOMIC DNA]</scope>
    <source>
        <strain evidence="3">JCM 9381</strain>
    </source>
</reference>
<comment type="caution">
    <text evidence="2">The sequence shown here is derived from an EMBL/GenBank/DDBJ whole genome shotgun (WGS) entry which is preliminary data.</text>
</comment>
<dbReference type="EMBL" id="BAAAUW010000014">
    <property type="protein sequence ID" value="GAA3264235.1"/>
    <property type="molecule type" value="Genomic_DNA"/>
</dbReference>
<evidence type="ECO:0000313" key="3">
    <source>
        <dbReference type="Proteomes" id="UP001500728"/>
    </source>
</evidence>
<dbReference type="Gene3D" id="3.40.50.150">
    <property type="entry name" value="Vaccinia Virus protein VP39"/>
    <property type="match status" value="1"/>
</dbReference>
<evidence type="ECO:0000256" key="1">
    <source>
        <dbReference type="SAM" id="MobiDB-lite"/>
    </source>
</evidence>
<feature type="region of interest" description="Disordered" evidence="1">
    <location>
        <begin position="1"/>
        <end position="20"/>
    </location>
</feature>
<proteinExistence type="predicted"/>
<sequence>MGKGWTSSSPSTRPRRGGADGRLQSFLALAAEWRAMPCPHASEATFADGYAQTMTFTLLPARTENIIVFGESLHTIGEKLPADHSLMGRAPQPPTDVVAADFRATLDLPARTVEAVDRNRIRRGGRDTYLRLYEHSLDEYDLEPRKRSGSSCTPVEVVEQMGRPTDDVLVTHLGKQRGFADPGAFTVDPAMGTGTHPHAVLERIAANAAALGGPGAVSGAVTRATERDRRSRPAEGPYAVAGLRAAKQLNSHQAVPPNGGLKLFVTGTLERWWERGRPRRTLGTGGRCVWDWSARSAIRAVRSPGRSPAWPIPLLGPVLPGLLACAATVVALRRPDGARPAG</sequence>
<feature type="compositionally biased region" description="Basic and acidic residues" evidence="1">
    <location>
        <begin position="224"/>
        <end position="233"/>
    </location>
</feature>
<organism evidence="2 3">
    <name type="scientific">Streptomyces labedae</name>
    <dbReference type="NCBI Taxonomy" id="285569"/>
    <lineage>
        <taxon>Bacteria</taxon>
        <taxon>Bacillati</taxon>
        <taxon>Actinomycetota</taxon>
        <taxon>Actinomycetes</taxon>
        <taxon>Kitasatosporales</taxon>
        <taxon>Streptomycetaceae</taxon>
        <taxon>Streptomyces</taxon>
    </lineage>
</organism>